<protein>
    <submittedName>
        <fullName evidence="2">Uncharacterized protein</fullName>
    </submittedName>
</protein>
<feature type="compositionally biased region" description="Low complexity" evidence="1">
    <location>
        <begin position="367"/>
        <end position="389"/>
    </location>
</feature>
<dbReference type="OrthoDB" id="66510at2759"/>
<evidence type="ECO:0000256" key="1">
    <source>
        <dbReference type="SAM" id="MobiDB-lite"/>
    </source>
</evidence>
<accession>A0A1Y2CXJ3</accession>
<dbReference type="AlphaFoldDB" id="A0A1Y2CXJ3"/>
<evidence type="ECO:0000313" key="2">
    <source>
        <dbReference type="EMBL" id="ORY51740.1"/>
    </source>
</evidence>
<sequence length="702" mass="79729">MNSDTKNFLISLAALRDSTKYALDFLSNQNFIVADIDSNNDTQIQNENLDCSQAFDVLKSLKRDVKTFTNTNFLTVEEDKENENNKEESKESEPANLDNLHSQLSMIMDSFNSDINILDNDVSNSKEPKLDIVLSHQETLKSIDIVNVNSQNKLNPPDKATSSNDKPIISNNNDNNIEGNQEIKNEVEMEITNTNTGESSNPKNKKNNDLYIVIDKPDSQNNDRKKSNAAKNFLLSNTMPQTPEIERIKSYVTDVDLNKLNNIEIIQLILDSLIQTCNELLQLRSDTLSDVLGAYPKSPLSETAVINNNSMQTIDNYSNSNENSKQTNNVNNTTENDKDINYSTNNSNNKESSSTSNNPGENKNNDNDNNTNNKNTSIPTSPISSPKPIRATTSTDSVNPLSKVDELENSKNYAKQKTPKELLKELECLIILIHSLYENDPNNNCSNSPTDNNTNSNKNSLDITRSKKHTESMSSILTSNTELNSVINAIDSLLKSSPRFNNQCVQITADSKKKFQLMGVMSVVDRMTRTRLNDQRASPKQLDHFNRLIELLNNSLVRQYEEQRFTISPDKEKKMELGRLQFLVEKSKNSRLSNQDWCSEKLIREKEIEDIFEQSKYQSLENQRFVVGPEKEKNMYFNSLLKQVNKLDSYRLSNQDAVIKRTKPTNDSIYSINSTESDSEIATKRKEGPIKRLRRFSKSIKS</sequence>
<keyword evidence="3" id="KW-1185">Reference proteome</keyword>
<gene>
    <name evidence="2" type="ORF">LY90DRAFT_670597</name>
</gene>
<proteinExistence type="predicted"/>
<evidence type="ECO:0000313" key="3">
    <source>
        <dbReference type="Proteomes" id="UP000193920"/>
    </source>
</evidence>
<feature type="compositionally biased region" description="Low complexity" evidence="1">
    <location>
        <begin position="162"/>
        <end position="177"/>
    </location>
</feature>
<dbReference type="EMBL" id="MCOG01000095">
    <property type="protein sequence ID" value="ORY51740.1"/>
    <property type="molecule type" value="Genomic_DNA"/>
</dbReference>
<feature type="compositionally biased region" description="Polar residues" evidence="1">
    <location>
        <begin position="391"/>
        <end position="400"/>
    </location>
</feature>
<feature type="compositionally biased region" description="Basic and acidic residues" evidence="1">
    <location>
        <begin position="82"/>
        <end position="93"/>
    </location>
</feature>
<name>A0A1Y2CXJ3_9FUNG</name>
<feature type="compositionally biased region" description="Polar residues" evidence="1">
    <location>
        <begin position="313"/>
        <end position="334"/>
    </location>
</feature>
<organism evidence="2 3">
    <name type="scientific">Neocallimastix californiae</name>
    <dbReference type="NCBI Taxonomy" id="1754190"/>
    <lineage>
        <taxon>Eukaryota</taxon>
        <taxon>Fungi</taxon>
        <taxon>Fungi incertae sedis</taxon>
        <taxon>Chytridiomycota</taxon>
        <taxon>Chytridiomycota incertae sedis</taxon>
        <taxon>Neocallimastigomycetes</taxon>
        <taxon>Neocallimastigales</taxon>
        <taxon>Neocallimastigaceae</taxon>
        <taxon>Neocallimastix</taxon>
    </lineage>
</organism>
<feature type="region of interest" description="Disordered" evidence="1">
    <location>
        <begin position="150"/>
        <end position="180"/>
    </location>
</feature>
<dbReference type="Proteomes" id="UP000193920">
    <property type="component" value="Unassembled WGS sequence"/>
</dbReference>
<feature type="region of interest" description="Disordered" evidence="1">
    <location>
        <begin position="77"/>
        <end position="97"/>
    </location>
</feature>
<feature type="region of interest" description="Disordered" evidence="1">
    <location>
        <begin position="313"/>
        <end position="403"/>
    </location>
</feature>
<feature type="compositionally biased region" description="Low complexity" evidence="1">
    <location>
        <begin position="343"/>
        <end position="358"/>
    </location>
</feature>
<reference evidence="2 3" key="1">
    <citation type="submission" date="2016-08" db="EMBL/GenBank/DDBJ databases">
        <title>A Parts List for Fungal Cellulosomes Revealed by Comparative Genomics.</title>
        <authorList>
            <consortium name="DOE Joint Genome Institute"/>
            <person name="Haitjema C.H."/>
            <person name="Gilmore S.P."/>
            <person name="Henske J.K."/>
            <person name="Solomon K.V."/>
            <person name="De Groot R."/>
            <person name="Kuo A."/>
            <person name="Mondo S.J."/>
            <person name="Salamov A.A."/>
            <person name="Labutti K."/>
            <person name="Zhao Z."/>
            <person name="Chiniquy J."/>
            <person name="Barry K."/>
            <person name="Brewer H.M."/>
            <person name="Purvine S.O."/>
            <person name="Wright A.T."/>
            <person name="Boxma B."/>
            <person name="Van Alen T."/>
            <person name="Hackstein J.H."/>
            <person name="Baker S.E."/>
            <person name="Grigoriev I.V."/>
            <person name="O'Malley M.A."/>
        </authorList>
    </citation>
    <scope>NUCLEOTIDE SEQUENCE [LARGE SCALE GENOMIC DNA]</scope>
    <source>
        <strain evidence="2 3">G1</strain>
    </source>
</reference>
<comment type="caution">
    <text evidence="2">The sequence shown here is derived from an EMBL/GenBank/DDBJ whole genome shotgun (WGS) entry which is preliminary data.</text>
</comment>